<proteinExistence type="predicted"/>
<dbReference type="InterPro" id="IPR010461">
    <property type="entry name" value="ComK"/>
</dbReference>
<evidence type="ECO:0000313" key="1">
    <source>
        <dbReference type="EMBL" id="AMW98181.1"/>
    </source>
</evidence>
<dbReference type="Proteomes" id="UP000076021">
    <property type="component" value="Chromosome"/>
</dbReference>
<dbReference type="Pfam" id="PF06338">
    <property type="entry name" value="ComK"/>
    <property type="match status" value="1"/>
</dbReference>
<dbReference type="OrthoDB" id="2417337at2"/>
<dbReference type="AlphaFoldDB" id="A0A143HA32"/>
<dbReference type="EMBL" id="CP014806">
    <property type="protein sequence ID" value="AMW98181.1"/>
    <property type="molecule type" value="Genomic_DNA"/>
</dbReference>
<accession>A0A143HA32</accession>
<dbReference type="KEGG" id="rst:ATY39_01350"/>
<gene>
    <name evidence="1" type="ORF">ATY39_01350</name>
</gene>
<dbReference type="GO" id="GO:0030420">
    <property type="term" value="P:establishment of competence for transformation"/>
    <property type="evidence" value="ECO:0007669"/>
    <property type="project" value="InterPro"/>
</dbReference>
<organism evidence="1 2">
    <name type="scientific">Rummeliibacillus stabekisii</name>
    <dbReference type="NCBI Taxonomy" id="241244"/>
    <lineage>
        <taxon>Bacteria</taxon>
        <taxon>Bacillati</taxon>
        <taxon>Bacillota</taxon>
        <taxon>Bacilli</taxon>
        <taxon>Bacillales</taxon>
        <taxon>Caryophanaceae</taxon>
        <taxon>Rummeliibacillus</taxon>
    </lineage>
</organism>
<evidence type="ECO:0008006" key="3">
    <source>
        <dbReference type="Google" id="ProtNLM"/>
    </source>
</evidence>
<protein>
    <recommendedName>
        <fullName evidence="3">Competence protein ComK</fullName>
    </recommendedName>
</protein>
<dbReference type="RefSeq" id="WP_066784722.1">
    <property type="nucleotide sequence ID" value="NZ_CP014806.1"/>
</dbReference>
<name>A0A143HA32_9BACL</name>
<reference evidence="2" key="2">
    <citation type="submission" date="2016-03" db="EMBL/GenBank/DDBJ databases">
        <authorList>
            <person name="Ploux O."/>
        </authorList>
    </citation>
    <scope>NUCLEOTIDE SEQUENCE [LARGE SCALE GENOMIC DNA]</scope>
    <source>
        <strain evidence="2">PP9</strain>
    </source>
</reference>
<sequence>MEIIKIHEFYLTPDICMLKPILVDKRNYSLVIELNRQYIVSCTVTRLINYICTSLGTSLDISLEYSNYVFSKVNEHAKSDTIIKLPIILTALLQPYIFFPTASPKKKHNAWILWQNFRGHTIMNKQEMGLYFKKGVYIEEQLSFTTLSRQQYYASILYFRHMDEVINRHRKMDNRSIIERGLFLMT</sequence>
<evidence type="ECO:0000313" key="2">
    <source>
        <dbReference type="Proteomes" id="UP000076021"/>
    </source>
</evidence>
<reference evidence="1 2" key="1">
    <citation type="journal article" date="2016" name="Genome Announc.">
        <title>Whole-Genome Sequence of Rummeliibacillus stabekisii Strain PP9 Isolated from Antarctic Soil.</title>
        <authorList>
            <person name="da Mota F.F."/>
            <person name="Vollu R.E."/>
            <person name="Jurelevicius D."/>
            <person name="Seldin L."/>
        </authorList>
    </citation>
    <scope>NUCLEOTIDE SEQUENCE [LARGE SCALE GENOMIC DNA]</scope>
    <source>
        <strain evidence="1 2">PP9</strain>
    </source>
</reference>
<keyword evidence="2" id="KW-1185">Reference proteome</keyword>